<sequence length="412" mass="46028">MRMQMHKLNSSDFARSDSTASANTQPATAQSAASTRSRSVALREVCYSRHNNLNLIRFIAALAVIFSHSFSVTQGANSPATFLDQLTADRLSFGGLAVGIFFLYSGFLIAKSCERHASFAEFFRKRVLRIFPELLVCVIACVIIAGFCLSSLGAVQFFTNLLTYKYLLNACLIPVHSLPGVFETNPYPAVVNAALWTLPVEFVCYVFCYALYRLTAFDPKRMLVFSLIPSAALAAYIVVGHNFMLSAVRAVLEFYIGVLLWSLKGSIKLNIYAASFAGLLFIGLCVTGYDLAAMLIAFPYLCLWFGWGTRHIYDSFSAKQDYSYGIFLWGFPVQQTLVWLFMNHAGAPMPFWLNTLLSWGIAAELTWLTAQFLRALNSVSNRLRSVDTTQSQHPSQPHRQHPQQPQRPPQSH</sequence>
<dbReference type="Pfam" id="PF01757">
    <property type="entry name" value="Acyl_transf_3"/>
    <property type="match status" value="1"/>
</dbReference>
<evidence type="ECO:0000313" key="5">
    <source>
        <dbReference type="Proteomes" id="UP000070675"/>
    </source>
</evidence>
<dbReference type="GO" id="GO:0016020">
    <property type="term" value="C:membrane"/>
    <property type="evidence" value="ECO:0007669"/>
    <property type="project" value="TreeGrafter"/>
</dbReference>
<dbReference type="GO" id="GO:0000271">
    <property type="term" value="P:polysaccharide biosynthetic process"/>
    <property type="evidence" value="ECO:0007669"/>
    <property type="project" value="TreeGrafter"/>
</dbReference>
<feature type="transmembrane region" description="Helical" evidence="2">
    <location>
        <begin position="325"/>
        <end position="345"/>
    </location>
</feature>
<feature type="transmembrane region" description="Helical" evidence="2">
    <location>
        <begin position="222"/>
        <end position="239"/>
    </location>
</feature>
<dbReference type="EMBL" id="LSCR01000002">
    <property type="protein sequence ID" value="KXB35544.1"/>
    <property type="molecule type" value="Genomic_DNA"/>
</dbReference>
<keyword evidence="2" id="KW-0472">Membrane</keyword>
<dbReference type="InterPro" id="IPR002656">
    <property type="entry name" value="Acyl_transf_3_dom"/>
</dbReference>
<dbReference type="STRING" id="1393034.HMPREF3192_00195"/>
<gene>
    <name evidence="4" type="ORF">HMPREF3192_00195</name>
</gene>
<evidence type="ECO:0000256" key="2">
    <source>
        <dbReference type="SAM" id="Phobius"/>
    </source>
</evidence>
<feature type="transmembrane region" description="Helical" evidence="2">
    <location>
        <begin position="131"/>
        <end position="158"/>
    </location>
</feature>
<feature type="transmembrane region" description="Helical" evidence="2">
    <location>
        <begin position="91"/>
        <end position="110"/>
    </location>
</feature>
<keyword evidence="2" id="KW-0812">Transmembrane</keyword>
<feature type="transmembrane region" description="Helical" evidence="2">
    <location>
        <begin position="351"/>
        <end position="373"/>
    </location>
</feature>
<evidence type="ECO:0000259" key="3">
    <source>
        <dbReference type="Pfam" id="PF01757"/>
    </source>
</evidence>
<feature type="region of interest" description="Disordered" evidence="1">
    <location>
        <begin position="386"/>
        <end position="412"/>
    </location>
</feature>
<dbReference type="PANTHER" id="PTHR23028">
    <property type="entry name" value="ACETYLTRANSFERASE"/>
    <property type="match status" value="1"/>
</dbReference>
<feature type="compositionally biased region" description="Polar residues" evidence="1">
    <location>
        <begin position="7"/>
        <end position="17"/>
    </location>
</feature>
<evidence type="ECO:0000313" key="4">
    <source>
        <dbReference type="EMBL" id="KXB35544.1"/>
    </source>
</evidence>
<organism evidence="4 5">
    <name type="scientific">Atopobium deltae</name>
    <dbReference type="NCBI Taxonomy" id="1393034"/>
    <lineage>
        <taxon>Bacteria</taxon>
        <taxon>Bacillati</taxon>
        <taxon>Actinomycetota</taxon>
        <taxon>Coriobacteriia</taxon>
        <taxon>Coriobacteriales</taxon>
        <taxon>Atopobiaceae</taxon>
        <taxon>Atopobium</taxon>
    </lineage>
</organism>
<keyword evidence="2" id="KW-1133">Transmembrane helix</keyword>
<keyword evidence="4" id="KW-0808">Transferase</keyword>
<feature type="region of interest" description="Disordered" evidence="1">
    <location>
        <begin position="1"/>
        <end position="32"/>
    </location>
</feature>
<comment type="caution">
    <text evidence="4">The sequence shown here is derived from an EMBL/GenBank/DDBJ whole genome shotgun (WGS) entry which is preliminary data.</text>
</comment>
<dbReference type="OrthoDB" id="9796461at2"/>
<keyword evidence="5" id="KW-1185">Reference proteome</keyword>
<dbReference type="InterPro" id="IPR050879">
    <property type="entry name" value="Acyltransferase_3"/>
</dbReference>
<feature type="transmembrane region" description="Helical" evidence="2">
    <location>
        <begin position="53"/>
        <end position="71"/>
    </location>
</feature>
<keyword evidence="4" id="KW-0012">Acyltransferase</keyword>
<proteinExistence type="predicted"/>
<dbReference type="PATRIC" id="fig|1393034.3.peg.190"/>
<reference evidence="5" key="1">
    <citation type="submission" date="2016-01" db="EMBL/GenBank/DDBJ databases">
        <authorList>
            <person name="Mitreva M."/>
            <person name="Pepin K.H."/>
            <person name="Mihindukulasuriya K.A."/>
            <person name="Fulton R."/>
            <person name="Fronick C."/>
            <person name="O'Laughlin M."/>
            <person name="Miner T."/>
            <person name="Herter B."/>
            <person name="Rosa B.A."/>
            <person name="Cordes M."/>
            <person name="Tomlinson C."/>
            <person name="Wollam A."/>
            <person name="Palsikar V.B."/>
            <person name="Mardis E.R."/>
            <person name="Wilson R.K."/>
        </authorList>
    </citation>
    <scope>NUCLEOTIDE SEQUENCE [LARGE SCALE GENOMIC DNA]</scope>
    <source>
        <strain evidence="5">DNF00019</strain>
    </source>
</reference>
<accession>A0A133XXB1</accession>
<feature type="domain" description="Acyltransferase 3" evidence="3">
    <location>
        <begin position="51"/>
        <end position="354"/>
    </location>
</feature>
<dbReference type="GO" id="GO:0016747">
    <property type="term" value="F:acyltransferase activity, transferring groups other than amino-acyl groups"/>
    <property type="evidence" value="ECO:0007669"/>
    <property type="project" value="InterPro"/>
</dbReference>
<dbReference type="Proteomes" id="UP000070675">
    <property type="component" value="Unassembled WGS sequence"/>
</dbReference>
<dbReference type="PANTHER" id="PTHR23028:SF53">
    <property type="entry name" value="ACYL_TRANSF_3 DOMAIN-CONTAINING PROTEIN"/>
    <property type="match status" value="1"/>
</dbReference>
<name>A0A133XXB1_9ACTN</name>
<evidence type="ECO:0000256" key="1">
    <source>
        <dbReference type="SAM" id="MobiDB-lite"/>
    </source>
</evidence>
<feature type="transmembrane region" description="Helical" evidence="2">
    <location>
        <begin position="189"/>
        <end position="210"/>
    </location>
</feature>
<dbReference type="AlphaFoldDB" id="A0A133XXB1"/>
<protein>
    <submittedName>
        <fullName evidence="4">Acyltransferase</fullName>
    </submittedName>
</protein>
<feature type="compositionally biased region" description="Low complexity" evidence="1">
    <location>
        <begin position="18"/>
        <end position="32"/>
    </location>
</feature>